<accession>A0A917U5E1</accession>
<evidence type="ECO:0000313" key="1">
    <source>
        <dbReference type="EMBL" id="GGM59107.1"/>
    </source>
</evidence>
<dbReference type="Proteomes" id="UP000642070">
    <property type="component" value="Unassembled WGS sequence"/>
</dbReference>
<name>A0A917U5E1_9ACTN</name>
<comment type="caution">
    <text evidence="1">The sequence shown here is derived from an EMBL/GenBank/DDBJ whole genome shotgun (WGS) entry which is preliminary data.</text>
</comment>
<reference evidence="1" key="2">
    <citation type="submission" date="2020-09" db="EMBL/GenBank/DDBJ databases">
        <authorList>
            <person name="Sun Q."/>
            <person name="Ohkuma M."/>
        </authorList>
    </citation>
    <scope>NUCLEOTIDE SEQUENCE</scope>
    <source>
        <strain evidence="1">JCM 19831</strain>
    </source>
</reference>
<organism evidence="1 2">
    <name type="scientific">Dactylosporangium sucinum</name>
    <dbReference type="NCBI Taxonomy" id="1424081"/>
    <lineage>
        <taxon>Bacteria</taxon>
        <taxon>Bacillati</taxon>
        <taxon>Actinomycetota</taxon>
        <taxon>Actinomycetes</taxon>
        <taxon>Micromonosporales</taxon>
        <taxon>Micromonosporaceae</taxon>
        <taxon>Dactylosporangium</taxon>
    </lineage>
</organism>
<evidence type="ECO:0000313" key="2">
    <source>
        <dbReference type="Proteomes" id="UP000642070"/>
    </source>
</evidence>
<dbReference type="RefSeq" id="WP_190254371.1">
    <property type="nucleotide sequence ID" value="NZ_BMPI01000042.1"/>
</dbReference>
<keyword evidence="2" id="KW-1185">Reference proteome</keyword>
<gene>
    <name evidence="1" type="ORF">GCM10007977_070780</name>
</gene>
<protein>
    <submittedName>
        <fullName evidence="1">Uncharacterized protein</fullName>
    </submittedName>
</protein>
<dbReference type="EMBL" id="BMPI01000042">
    <property type="protein sequence ID" value="GGM59107.1"/>
    <property type="molecule type" value="Genomic_DNA"/>
</dbReference>
<reference evidence="1" key="1">
    <citation type="journal article" date="2014" name="Int. J. Syst. Evol. Microbiol.">
        <title>Complete genome sequence of Corynebacterium casei LMG S-19264T (=DSM 44701T), isolated from a smear-ripened cheese.</title>
        <authorList>
            <consortium name="US DOE Joint Genome Institute (JGI-PGF)"/>
            <person name="Walter F."/>
            <person name="Albersmeier A."/>
            <person name="Kalinowski J."/>
            <person name="Ruckert C."/>
        </authorList>
    </citation>
    <scope>NUCLEOTIDE SEQUENCE</scope>
    <source>
        <strain evidence="1">JCM 19831</strain>
    </source>
</reference>
<sequence>MASNLECVGLALDQRDLYDLIEPALPSAEVLGRRGELIVYRWQDPSGARLTVATRGGAVVDLLPTFAAEPGATLAQVRAANDDVALADVLGSDGTLATKIAAEFEQRHFLPKAGRASIVALGVDVTVHASAAEFAASEASLLSPGNEDPGPAPAHCAERGWPWPPRMAPDSFISYGQFARDGPAEAYARLHGVVLSADVRTVAATGQRFVAARVRTVGFEAVVCLPADADAAPPPPGGVVGGTVFLTGSIDGAPRRSWLPWKKR</sequence>
<dbReference type="AlphaFoldDB" id="A0A917U5E1"/>
<proteinExistence type="predicted"/>